<dbReference type="EMBL" id="ML977345">
    <property type="protein sequence ID" value="KAF2108900.1"/>
    <property type="molecule type" value="Genomic_DNA"/>
</dbReference>
<evidence type="ECO:0000313" key="4">
    <source>
        <dbReference type="Proteomes" id="UP000799770"/>
    </source>
</evidence>
<keyword evidence="2" id="KW-0472">Membrane</keyword>
<dbReference type="AlphaFoldDB" id="A0A6A5YPI3"/>
<evidence type="ECO:0000256" key="1">
    <source>
        <dbReference type="SAM" id="MobiDB-lite"/>
    </source>
</evidence>
<feature type="compositionally biased region" description="Polar residues" evidence="1">
    <location>
        <begin position="19"/>
        <end position="29"/>
    </location>
</feature>
<feature type="region of interest" description="Disordered" evidence="1">
    <location>
        <begin position="14"/>
        <end position="39"/>
    </location>
</feature>
<feature type="transmembrane region" description="Helical" evidence="2">
    <location>
        <begin position="111"/>
        <end position="132"/>
    </location>
</feature>
<name>A0A6A5YPI3_9PLEO</name>
<feature type="compositionally biased region" description="Low complexity" evidence="1">
    <location>
        <begin position="74"/>
        <end position="95"/>
    </location>
</feature>
<keyword evidence="2" id="KW-1133">Transmembrane helix</keyword>
<gene>
    <name evidence="3" type="ORF">BDV96DRAFT_255002</name>
</gene>
<accession>A0A6A5YPI3</accession>
<keyword evidence="2" id="KW-0812">Transmembrane</keyword>
<organism evidence="3 4">
    <name type="scientific">Lophiotrema nucula</name>
    <dbReference type="NCBI Taxonomy" id="690887"/>
    <lineage>
        <taxon>Eukaryota</taxon>
        <taxon>Fungi</taxon>
        <taxon>Dikarya</taxon>
        <taxon>Ascomycota</taxon>
        <taxon>Pezizomycotina</taxon>
        <taxon>Dothideomycetes</taxon>
        <taxon>Pleosporomycetidae</taxon>
        <taxon>Pleosporales</taxon>
        <taxon>Lophiotremataceae</taxon>
        <taxon>Lophiotrema</taxon>
    </lineage>
</organism>
<feature type="region of interest" description="Disordered" evidence="1">
    <location>
        <begin position="65"/>
        <end position="97"/>
    </location>
</feature>
<evidence type="ECO:0000256" key="2">
    <source>
        <dbReference type="SAM" id="Phobius"/>
    </source>
</evidence>
<keyword evidence="4" id="KW-1185">Reference proteome</keyword>
<reference evidence="3" key="1">
    <citation type="journal article" date="2020" name="Stud. Mycol.">
        <title>101 Dothideomycetes genomes: a test case for predicting lifestyles and emergence of pathogens.</title>
        <authorList>
            <person name="Haridas S."/>
            <person name="Albert R."/>
            <person name="Binder M."/>
            <person name="Bloem J."/>
            <person name="Labutti K."/>
            <person name="Salamov A."/>
            <person name="Andreopoulos B."/>
            <person name="Baker S."/>
            <person name="Barry K."/>
            <person name="Bills G."/>
            <person name="Bluhm B."/>
            <person name="Cannon C."/>
            <person name="Castanera R."/>
            <person name="Culley D."/>
            <person name="Daum C."/>
            <person name="Ezra D."/>
            <person name="Gonzalez J."/>
            <person name="Henrissat B."/>
            <person name="Kuo A."/>
            <person name="Liang C."/>
            <person name="Lipzen A."/>
            <person name="Lutzoni F."/>
            <person name="Magnuson J."/>
            <person name="Mondo S."/>
            <person name="Nolan M."/>
            <person name="Ohm R."/>
            <person name="Pangilinan J."/>
            <person name="Park H.-J."/>
            <person name="Ramirez L."/>
            <person name="Alfaro M."/>
            <person name="Sun H."/>
            <person name="Tritt A."/>
            <person name="Yoshinaga Y."/>
            <person name="Zwiers L.-H."/>
            <person name="Turgeon B."/>
            <person name="Goodwin S."/>
            <person name="Spatafora J."/>
            <person name="Crous P."/>
            <person name="Grigoriev I."/>
        </authorList>
    </citation>
    <scope>NUCLEOTIDE SEQUENCE</scope>
    <source>
        <strain evidence="3">CBS 627.86</strain>
    </source>
</reference>
<protein>
    <submittedName>
        <fullName evidence="3">Uncharacterized protein</fullName>
    </submittedName>
</protein>
<dbReference type="Proteomes" id="UP000799770">
    <property type="component" value="Unassembled WGS sequence"/>
</dbReference>
<sequence>MSWLQKLPELVRSRRRRTAGSSLPFQSQPGAGDSNLRPSVELEEIEGDADSLAVVPHSNLVESAGHEGQTVELSNASPTTSPAATSSSTSTDSASLPIPGTSIVRRSNWSVIHTVTFLTFVVTIVFGVGTWIGQYYGNRLAWASTEIAKYELCADHDELRESKACKKMMADAVDSLKLDHRHALHPRIRRRSDIVALIDGHAAHINDELEEASMWMDSQLMHYENLTRTRGSLGNTPDARLQVAYLRRERARLHSIHKDPGNTLKKLTFANDILTGIEELHGIIGPKAYLKHIETHESIRRTLYHIQRNQAQRPRLDAHISSYRTAQQSTTDSPSSNHLVTLLVSDMKDIYQHLTSSLQSLYWTITHWSPRMYDLKFLPKPVRTLLCWSTGANRRVDDMLQQQPTFFELLVCGKTFGVDV</sequence>
<proteinExistence type="predicted"/>
<evidence type="ECO:0000313" key="3">
    <source>
        <dbReference type="EMBL" id="KAF2108900.1"/>
    </source>
</evidence>